<feature type="domain" description="STAS" evidence="3">
    <location>
        <begin position="8"/>
        <end position="113"/>
    </location>
</feature>
<accession>A0ABX9WBI7</accession>
<evidence type="ECO:0000256" key="1">
    <source>
        <dbReference type="ARBA" id="ARBA00009013"/>
    </source>
</evidence>
<name>A0ABX9WBI7_9ACTN</name>
<keyword evidence="5" id="KW-1185">Reference proteome</keyword>
<protein>
    <recommendedName>
        <fullName evidence="2">Anti-sigma factor antagonist</fullName>
    </recommendedName>
</protein>
<dbReference type="CDD" id="cd07043">
    <property type="entry name" value="STAS_anti-anti-sigma_factors"/>
    <property type="match status" value="1"/>
</dbReference>
<proteinExistence type="inferred from homology"/>
<evidence type="ECO:0000313" key="4">
    <source>
        <dbReference type="EMBL" id="RNL94557.1"/>
    </source>
</evidence>
<reference evidence="4 5" key="1">
    <citation type="submission" date="2018-11" db="EMBL/GenBank/DDBJ databases">
        <title>Micromonospora sp. PPF5-17, a new actinomycetes isolated from a hot spring soil.</title>
        <authorList>
            <person name="Thawai C."/>
        </authorList>
    </citation>
    <scope>NUCLEOTIDE SEQUENCE [LARGE SCALE GENOMIC DNA]</scope>
    <source>
        <strain evidence="4 5">PPF5-17</strain>
    </source>
</reference>
<organism evidence="4 5">
    <name type="scientific">Micromonospora solifontis</name>
    <dbReference type="NCBI Taxonomy" id="2487138"/>
    <lineage>
        <taxon>Bacteria</taxon>
        <taxon>Bacillati</taxon>
        <taxon>Actinomycetota</taxon>
        <taxon>Actinomycetes</taxon>
        <taxon>Micromonosporales</taxon>
        <taxon>Micromonosporaceae</taxon>
        <taxon>Micromonospora</taxon>
    </lineage>
</organism>
<sequence>MSDPANLWHWHSQPHPDRTLVTLAGELDLSSVEQLSDRLTATIAATPTVDVDLAAVTFIDSTVISVLVSAHHAAALAGGALTLLHPTGQVQRVLIITGILPLLGPDNPLAPRA</sequence>
<dbReference type="PROSITE" id="PS50801">
    <property type="entry name" value="STAS"/>
    <property type="match status" value="1"/>
</dbReference>
<evidence type="ECO:0000256" key="2">
    <source>
        <dbReference type="RuleBase" id="RU003749"/>
    </source>
</evidence>
<gene>
    <name evidence="4" type="ORF">EFE23_20895</name>
</gene>
<comment type="caution">
    <text evidence="4">The sequence shown here is derived from an EMBL/GenBank/DDBJ whole genome shotgun (WGS) entry which is preliminary data.</text>
</comment>
<dbReference type="InterPro" id="IPR002645">
    <property type="entry name" value="STAS_dom"/>
</dbReference>
<dbReference type="Proteomes" id="UP000280698">
    <property type="component" value="Unassembled WGS sequence"/>
</dbReference>
<comment type="similarity">
    <text evidence="1 2">Belongs to the anti-sigma-factor antagonist family.</text>
</comment>
<dbReference type="RefSeq" id="WP_123242637.1">
    <property type="nucleotide sequence ID" value="NZ_JAAHBY010000070.1"/>
</dbReference>
<dbReference type="InterPro" id="IPR036513">
    <property type="entry name" value="STAS_dom_sf"/>
</dbReference>
<evidence type="ECO:0000313" key="5">
    <source>
        <dbReference type="Proteomes" id="UP000280698"/>
    </source>
</evidence>
<dbReference type="EMBL" id="RJLN01000070">
    <property type="protein sequence ID" value="RNL94557.1"/>
    <property type="molecule type" value="Genomic_DNA"/>
</dbReference>
<dbReference type="Gene3D" id="3.30.750.24">
    <property type="entry name" value="STAS domain"/>
    <property type="match status" value="1"/>
</dbReference>
<dbReference type="PANTHER" id="PTHR33495">
    <property type="entry name" value="ANTI-SIGMA FACTOR ANTAGONIST TM_1081-RELATED-RELATED"/>
    <property type="match status" value="1"/>
</dbReference>
<dbReference type="InterPro" id="IPR003658">
    <property type="entry name" value="Anti-sigma_ant"/>
</dbReference>
<dbReference type="PANTHER" id="PTHR33495:SF2">
    <property type="entry name" value="ANTI-SIGMA FACTOR ANTAGONIST TM_1081-RELATED"/>
    <property type="match status" value="1"/>
</dbReference>
<dbReference type="Pfam" id="PF13466">
    <property type="entry name" value="STAS_2"/>
    <property type="match status" value="1"/>
</dbReference>
<dbReference type="NCBIfam" id="TIGR00377">
    <property type="entry name" value="ant_ant_sig"/>
    <property type="match status" value="1"/>
</dbReference>
<dbReference type="InterPro" id="IPR058548">
    <property type="entry name" value="MlaB-like_STAS"/>
</dbReference>
<evidence type="ECO:0000259" key="3">
    <source>
        <dbReference type="PROSITE" id="PS50801"/>
    </source>
</evidence>
<dbReference type="SUPFAM" id="SSF52091">
    <property type="entry name" value="SpoIIaa-like"/>
    <property type="match status" value="1"/>
</dbReference>